<organism evidence="1 2">
    <name type="scientific">Paraflavisolibacter caeni</name>
    <dbReference type="NCBI Taxonomy" id="2982496"/>
    <lineage>
        <taxon>Bacteria</taxon>
        <taxon>Pseudomonadati</taxon>
        <taxon>Bacteroidota</taxon>
        <taxon>Chitinophagia</taxon>
        <taxon>Chitinophagales</taxon>
        <taxon>Chitinophagaceae</taxon>
        <taxon>Paraflavisolibacter</taxon>
    </lineage>
</organism>
<dbReference type="RefSeq" id="WP_279300292.1">
    <property type="nucleotide sequence ID" value="NZ_JAOTIF010000051.1"/>
</dbReference>
<reference evidence="1" key="1">
    <citation type="submission" date="2022-09" db="EMBL/GenBank/DDBJ databases">
        <authorList>
            <person name="Yuan C."/>
            <person name="Ke Z."/>
        </authorList>
    </citation>
    <scope>NUCLEOTIDE SEQUENCE</scope>
    <source>
        <strain evidence="1">LB-8</strain>
    </source>
</reference>
<dbReference type="Proteomes" id="UP001155483">
    <property type="component" value="Unassembled WGS sequence"/>
</dbReference>
<reference evidence="1" key="2">
    <citation type="submission" date="2023-04" db="EMBL/GenBank/DDBJ databases">
        <title>Paracnuella aquatica gen. nov., sp. nov., a member of the family Chitinophagaceae isolated from a hot spring.</title>
        <authorList>
            <person name="Wang C."/>
        </authorList>
    </citation>
    <scope>NUCLEOTIDE SEQUENCE</scope>
    <source>
        <strain evidence="1">LB-8</strain>
    </source>
</reference>
<proteinExistence type="predicted"/>
<name>A0A9X2Y1I2_9BACT</name>
<gene>
    <name evidence="1" type="ORF">OCK74_27305</name>
</gene>
<protein>
    <submittedName>
        <fullName evidence="1">Uncharacterized protein</fullName>
    </submittedName>
</protein>
<keyword evidence="2" id="KW-1185">Reference proteome</keyword>
<accession>A0A9X2Y1I2</accession>
<dbReference type="EMBL" id="JAOTIF010000051">
    <property type="protein sequence ID" value="MCU7552857.1"/>
    <property type="molecule type" value="Genomic_DNA"/>
</dbReference>
<dbReference type="AlphaFoldDB" id="A0A9X2Y1I2"/>
<evidence type="ECO:0000313" key="2">
    <source>
        <dbReference type="Proteomes" id="UP001155483"/>
    </source>
</evidence>
<comment type="caution">
    <text evidence="1">The sequence shown here is derived from an EMBL/GenBank/DDBJ whole genome shotgun (WGS) entry which is preliminary data.</text>
</comment>
<sequence length="383" mass="44216">MKNSLEKLYYLINVRINTVNTVGIDASCRFLEIWINETTSETDSIRTYLLKKSVDIENEQSLVLLIYQCQSALIRLLDKVFSYMDPASPLNGTYDTILKRLEKLLHFIECHYPKYFNKEEKVPDHLLHATQTLIKKELRHLEKTVFAGTDPRLKKILCSHLQRFTQNNNEEFICYKKLAYVKELVAELKDMSLACQQLMDLLIYMNFNTSDFFQYYVANLGVEIAACNLPAQKRDVLLSAFKSLNQLQEKPGIAFKPKMKNLKEQIRAWISEEINYLDQQQAYFTVFNEHSPPAPEIIDEEKLHTSLSVQQLAVFIRAARDAGVLTNKNQTALLKAVASIFHTPNANSISAESLRSKYYTPEPSALDSVKDILMKMFNKVQSY</sequence>
<evidence type="ECO:0000313" key="1">
    <source>
        <dbReference type="EMBL" id="MCU7552857.1"/>
    </source>
</evidence>